<dbReference type="GO" id="GO:0005840">
    <property type="term" value="C:ribosome"/>
    <property type="evidence" value="ECO:0007669"/>
    <property type="project" value="UniProtKB-KW"/>
</dbReference>
<dbReference type="STRING" id="1965070.A0A3S3SFF3"/>
<dbReference type="Pfam" id="PF01755">
    <property type="entry name" value="Glyco_transf_25"/>
    <property type="match status" value="1"/>
</dbReference>
<dbReference type="EMBL" id="NCKU01001017">
    <property type="protein sequence ID" value="RWS13354.1"/>
    <property type="molecule type" value="Genomic_DNA"/>
</dbReference>
<evidence type="ECO:0000256" key="8">
    <source>
        <dbReference type="ARBA" id="ARBA00035453"/>
    </source>
</evidence>
<dbReference type="GO" id="GO:0006412">
    <property type="term" value="P:translation"/>
    <property type="evidence" value="ECO:0007669"/>
    <property type="project" value="InterPro"/>
</dbReference>
<dbReference type="InterPro" id="IPR000289">
    <property type="entry name" value="Ribosomal_eS28"/>
</dbReference>
<dbReference type="GO" id="GO:0050211">
    <property type="term" value="F:procollagen galactosyltransferase activity"/>
    <property type="evidence" value="ECO:0007669"/>
    <property type="project" value="TreeGrafter"/>
</dbReference>
<evidence type="ECO:0000256" key="4">
    <source>
        <dbReference type="ARBA" id="ARBA00022679"/>
    </source>
</evidence>
<dbReference type="GO" id="GO:1990904">
    <property type="term" value="C:ribonucleoprotein complex"/>
    <property type="evidence" value="ECO:0007669"/>
    <property type="project" value="UniProtKB-KW"/>
</dbReference>
<comment type="caution">
    <text evidence="10">The sequence shown here is derived from an EMBL/GenBank/DDBJ whole genome shotgun (WGS) entry which is preliminary data.</text>
</comment>
<feature type="domain" description="Glycosyl transferase family 25" evidence="9">
    <location>
        <begin position="378"/>
        <end position="557"/>
    </location>
</feature>
<evidence type="ECO:0000256" key="5">
    <source>
        <dbReference type="ARBA" id="ARBA00022980"/>
    </source>
</evidence>
<evidence type="ECO:0000256" key="2">
    <source>
        <dbReference type="ARBA" id="ARBA00006721"/>
    </source>
</evidence>
<keyword evidence="5" id="KW-0689">Ribosomal protein</keyword>
<sequence length="622" mass="72290">MDKVKLARVAKVLGRTGSQGQCTQVKVEFLDESNRSIIRNVKVCTLICTLPSFVHSSLEENEDELRPSLQIVFLCHPFTKVNVLPFSLGGIESQVYPKHRINVYIKTEVYSDVFDGSYNHSDYKRHYNKLTIDILRNWANNNRHEYNELDLRIDEIGEEEAESEDGTNEYWSAERFKKIMKIKNRALVYAKRKWADFVLFIDADVVLTNPSTFANLINANHTILSPMLYSLGTYSNFWAGITERGYYKRTDEYLEILERQKEGEFKVPMVHSCVFINLRKTSSNRLTFNANELENVPYDDIIAFAFSASFNSIPLIVNNKEVYGFILPPIESLNMDELDRSLIDLELESLSEGTKFPVADGLLQYVKRPEKDKLGVDNIYMINLLRRSDRLKSMLMSFDIMGIEAQVWNATDGKEITDDYLKQLNVNILPGYLDPFHKRPMTFGEIGCFLSHYFIWEDIVKRNLSKAIIFEDDVLFEHKFKERMKKTVSALEFHEDVDFLYIGRKRQGDAKDEYLVAKGFVKPTYSYWTLGYLITQRGAQKLLDARPLEKLLPVDEFLPIMYNRHPCEEWKSYFSLRNLNALSVEPLLIQPKYYVGDTWYVSDTEDSNLVSSSDVHPKHSEL</sequence>
<dbReference type="Pfam" id="PF01200">
    <property type="entry name" value="Ribosomal_S28e"/>
    <property type="match status" value="1"/>
</dbReference>
<keyword evidence="3" id="KW-0328">Glycosyltransferase</keyword>
<keyword evidence="4 10" id="KW-0808">Transferase</keyword>
<evidence type="ECO:0000256" key="3">
    <source>
        <dbReference type="ARBA" id="ARBA00022676"/>
    </source>
</evidence>
<accession>A0A3S3SFF3</accession>
<dbReference type="OrthoDB" id="47375at2759"/>
<dbReference type="InterPro" id="IPR002654">
    <property type="entry name" value="Glyco_trans_25"/>
</dbReference>
<gene>
    <name evidence="10" type="ORF">B4U79_02197</name>
</gene>
<dbReference type="Gene3D" id="2.40.50.140">
    <property type="entry name" value="Nucleic acid-binding proteins"/>
    <property type="match status" value="1"/>
</dbReference>
<evidence type="ECO:0000256" key="1">
    <source>
        <dbReference type="ARBA" id="ARBA00005943"/>
    </source>
</evidence>
<dbReference type="CDD" id="cd06532">
    <property type="entry name" value="Glyco_transf_25"/>
    <property type="match status" value="1"/>
</dbReference>
<dbReference type="InterPro" id="IPR050757">
    <property type="entry name" value="Collagen_mod_GT25"/>
</dbReference>
<dbReference type="PANTHER" id="PTHR10730">
    <property type="entry name" value="PROCOLLAGEN-LYSINE,2-OXOGLUTARATE 5-DIOXYGENASE/GLYCOSYLTRANSFERASE 25 FAMILY MEMBER"/>
    <property type="match status" value="1"/>
</dbReference>
<comment type="similarity">
    <text evidence="2">Belongs to the glycosyltransferase 25 family.</text>
</comment>
<evidence type="ECO:0000256" key="7">
    <source>
        <dbReference type="ARBA" id="ARBA00035146"/>
    </source>
</evidence>
<reference evidence="10 11" key="1">
    <citation type="journal article" date="2018" name="Gigascience">
        <title>Genomes of trombidid mites reveal novel predicted allergens and laterally-transferred genes associated with secondary metabolism.</title>
        <authorList>
            <person name="Dong X."/>
            <person name="Chaisiri K."/>
            <person name="Xia D."/>
            <person name="Armstrong S.D."/>
            <person name="Fang Y."/>
            <person name="Donnelly M.J."/>
            <person name="Kadowaki T."/>
            <person name="McGarry J.W."/>
            <person name="Darby A.C."/>
            <person name="Makepeace B.L."/>
        </authorList>
    </citation>
    <scope>NUCLEOTIDE SEQUENCE [LARGE SCALE GENOMIC DNA]</scope>
    <source>
        <strain evidence="10">UoL-WK</strain>
    </source>
</reference>
<comment type="similarity">
    <text evidence="1">Belongs to the eukaryotic ribosomal protein eS28 family.</text>
</comment>
<dbReference type="GO" id="GO:0003735">
    <property type="term" value="F:structural constituent of ribosome"/>
    <property type="evidence" value="ECO:0007669"/>
    <property type="project" value="InterPro"/>
</dbReference>
<keyword evidence="6" id="KW-0687">Ribonucleoprotein</keyword>
<evidence type="ECO:0000256" key="6">
    <source>
        <dbReference type="ARBA" id="ARBA00023274"/>
    </source>
</evidence>
<dbReference type="Proteomes" id="UP000285301">
    <property type="component" value="Unassembled WGS sequence"/>
</dbReference>
<evidence type="ECO:0000313" key="11">
    <source>
        <dbReference type="Proteomes" id="UP000285301"/>
    </source>
</evidence>
<dbReference type="InterPro" id="IPR029044">
    <property type="entry name" value="Nucleotide-diphossugar_trans"/>
</dbReference>
<name>A0A3S3SFF3_9ACAR</name>
<dbReference type="InterPro" id="IPR012340">
    <property type="entry name" value="NA-bd_OB-fold"/>
</dbReference>
<evidence type="ECO:0000313" key="10">
    <source>
        <dbReference type="EMBL" id="RWS13354.1"/>
    </source>
</evidence>
<dbReference type="PANTHER" id="PTHR10730:SF53">
    <property type="entry name" value="GLYCOSYLTRANSFERASE 25 FAMILY MEMBER"/>
    <property type="match status" value="1"/>
</dbReference>
<dbReference type="SUPFAM" id="SSF50249">
    <property type="entry name" value="Nucleic acid-binding proteins"/>
    <property type="match status" value="1"/>
</dbReference>
<protein>
    <recommendedName>
        <fullName evidence="7">Small ribosomal subunit protein eS28</fullName>
    </recommendedName>
    <alternativeName>
        <fullName evidence="8">40S ribosomal protein S28</fullName>
    </alternativeName>
</protein>
<organism evidence="10 11">
    <name type="scientific">Dinothrombium tinctorium</name>
    <dbReference type="NCBI Taxonomy" id="1965070"/>
    <lineage>
        <taxon>Eukaryota</taxon>
        <taxon>Metazoa</taxon>
        <taxon>Ecdysozoa</taxon>
        <taxon>Arthropoda</taxon>
        <taxon>Chelicerata</taxon>
        <taxon>Arachnida</taxon>
        <taxon>Acari</taxon>
        <taxon>Acariformes</taxon>
        <taxon>Trombidiformes</taxon>
        <taxon>Prostigmata</taxon>
        <taxon>Anystina</taxon>
        <taxon>Parasitengona</taxon>
        <taxon>Trombidioidea</taxon>
        <taxon>Trombidiidae</taxon>
        <taxon>Dinothrombium</taxon>
    </lineage>
</organism>
<dbReference type="AlphaFoldDB" id="A0A3S3SFF3"/>
<keyword evidence="11" id="KW-1185">Reference proteome</keyword>
<proteinExistence type="inferred from homology"/>
<evidence type="ECO:0000259" key="9">
    <source>
        <dbReference type="Pfam" id="PF01755"/>
    </source>
</evidence>
<dbReference type="Gene3D" id="3.90.550.10">
    <property type="entry name" value="Spore Coat Polysaccharide Biosynthesis Protein SpsA, Chain A"/>
    <property type="match status" value="1"/>
</dbReference>